<evidence type="ECO:0000256" key="2">
    <source>
        <dbReference type="SAM" id="Phobius"/>
    </source>
</evidence>
<feature type="region of interest" description="Disordered" evidence="1">
    <location>
        <begin position="64"/>
        <end position="112"/>
    </location>
</feature>
<name>A0ABW1IDQ6_9PSEU</name>
<sequence>MGDVAGHERSDVVCALPGCGASIEPVAGRPQRKYCSTAHRAAMRRLRRAAAHAARDPRVVETLPWLREPSAGPAPGVPRDVPVPAPREGTGPRPASGTRDGRSRWARGPARRRRAVAVLGATAVLLGGSVLTVAWG</sequence>
<dbReference type="EMBL" id="JBHSQK010000086">
    <property type="protein sequence ID" value="MFC5951852.1"/>
    <property type="molecule type" value="Genomic_DNA"/>
</dbReference>
<keyword evidence="2" id="KW-0812">Transmembrane</keyword>
<dbReference type="Proteomes" id="UP001596119">
    <property type="component" value="Unassembled WGS sequence"/>
</dbReference>
<keyword evidence="2" id="KW-0472">Membrane</keyword>
<evidence type="ECO:0008006" key="5">
    <source>
        <dbReference type="Google" id="ProtNLM"/>
    </source>
</evidence>
<gene>
    <name evidence="3" type="ORF">ACFQH9_26675</name>
</gene>
<reference evidence="4" key="1">
    <citation type="journal article" date="2019" name="Int. J. Syst. Evol. Microbiol.">
        <title>The Global Catalogue of Microorganisms (GCM) 10K type strain sequencing project: providing services to taxonomists for standard genome sequencing and annotation.</title>
        <authorList>
            <consortium name="The Broad Institute Genomics Platform"/>
            <consortium name="The Broad Institute Genome Sequencing Center for Infectious Disease"/>
            <person name="Wu L."/>
            <person name="Ma J."/>
        </authorList>
    </citation>
    <scope>NUCLEOTIDE SEQUENCE [LARGE SCALE GENOMIC DNA]</scope>
    <source>
        <strain evidence="4">CGMCC 4.7397</strain>
    </source>
</reference>
<proteinExistence type="predicted"/>
<evidence type="ECO:0000313" key="3">
    <source>
        <dbReference type="EMBL" id="MFC5951852.1"/>
    </source>
</evidence>
<organism evidence="3 4">
    <name type="scientific">Pseudonocardia lutea</name>
    <dbReference type="NCBI Taxonomy" id="2172015"/>
    <lineage>
        <taxon>Bacteria</taxon>
        <taxon>Bacillati</taxon>
        <taxon>Actinomycetota</taxon>
        <taxon>Actinomycetes</taxon>
        <taxon>Pseudonocardiales</taxon>
        <taxon>Pseudonocardiaceae</taxon>
        <taxon>Pseudonocardia</taxon>
    </lineage>
</organism>
<comment type="caution">
    <text evidence="3">The sequence shown here is derived from an EMBL/GenBank/DDBJ whole genome shotgun (WGS) entry which is preliminary data.</text>
</comment>
<evidence type="ECO:0000256" key="1">
    <source>
        <dbReference type="SAM" id="MobiDB-lite"/>
    </source>
</evidence>
<evidence type="ECO:0000313" key="4">
    <source>
        <dbReference type="Proteomes" id="UP001596119"/>
    </source>
</evidence>
<accession>A0ABW1IDQ6</accession>
<keyword evidence="4" id="KW-1185">Reference proteome</keyword>
<feature type="transmembrane region" description="Helical" evidence="2">
    <location>
        <begin position="115"/>
        <end position="135"/>
    </location>
</feature>
<keyword evidence="2" id="KW-1133">Transmembrane helix</keyword>
<protein>
    <recommendedName>
        <fullName evidence="5">Molecular chaperone DnaJ</fullName>
    </recommendedName>
</protein>
<feature type="non-terminal residue" evidence="3">
    <location>
        <position position="136"/>
    </location>
</feature>